<dbReference type="InterPro" id="IPR035979">
    <property type="entry name" value="RBD_domain_sf"/>
</dbReference>
<dbReference type="PANTHER" id="PTHR14738">
    <property type="entry name" value="ZINC FINGER CCCH DOMAIN-CONTAINING PROTEIN 14"/>
    <property type="match status" value="1"/>
</dbReference>
<organism evidence="4 5">
    <name type="scientific">Saponaria officinalis</name>
    <name type="common">Common soapwort</name>
    <name type="synonym">Lychnis saponaria</name>
    <dbReference type="NCBI Taxonomy" id="3572"/>
    <lineage>
        <taxon>Eukaryota</taxon>
        <taxon>Viridiplantae</taxon>
        <taxon>Streptophyta</taxon>
        <taxon>Embryophyta</taxon>
        <taxon>Tracheophyta</taxon>
        <taxon>Spermatophyta</taxon>
        <taxon>Magnoliopsida</taxon>
        <taxon>eudicotyledons</taxon>
        <taxon>Gunneridae</taxon>
        <taxon>Pentapetalae</taxon>
        <taxon>Caryophyllales</taxon>
        <taxon>Caryophyllaceae</taxon>
        <taxon>Caryophylleae</taxon>
        <taxon>Saponaria</taxon>
    </lineage>
</organism>
<dbReference type="Gene3D" id="1.20.1390.10">
    <property type="entry name" value="PWI domain"/>
    <property type="match status" value="1"/>
</dbReference>
<dbReference type="Gene3D" id="3.30.70.330">
    <property type="match status" value="1"/>
</dbReference>
<feature type="compositionally biased region" description="Basic and acidic residues" evidence="2">
    <location>
        <begin position="187"/>
        <end position="199"/>
    </location>
</feature>
<dbReference type="Pfam" id="PF01480">
    <property type="entry name" value="PWI"/>
    <property type="match status" value="1"/>
</dbReference>
<dbReference type="InterPro" id="IPR002483">
    <property type="entry name" value="PWI_dom"/>
</dbReference>
<proteinExistence type="predicted"/>
<dbReference type="InterPro" id="IPR000504">
    <property type="entry name" value="RRM_dom"/>
</dbReference>
<sequence>MAGKEGVRFKVNLSEEGSSKLADRLTLTLKDYMGDFVDDTLVKYVIVLLGNGRSKEEVKEDLDVFLGDNSDAFVTWLWDHLSSDLDQYVQSLVPSTTEAEKAKTDSAEQNGETESQQLVSDSEKSKLKSSTSRHNRDWKGLMSDESRPPLRSSVTDHTHKEEKGPRKVVRTRRSVSPEHPVNRKRNRDADERPRLKREVSQTTIAAPRRLLQFAVRDAVATTRPSNHVSEPARKRLRSVVSTPIGDSSKEDSAPKRHTVARVSNPATTAIRAIAEAAEDVRRVKPGNVFDRLSCGVDDTSEFVPVYREPAVQGMTRETYVRTRDHDSNCNVNASLIGNNTGLTSDSASDDDGYANLLGHKVMDISETGNSRASKADNLMVQYSVAQNTDEITRQPRKRGPELPLSSTKHKIVNISVNVNTWKPIHRPPAREIVEAPPQKLRVEDDTKPTDSIARLKKDYNNSVTVSGNGQPAVVSQKEVPKTVCGPGSNSTGRPPEDADSRTIFVNNVHFAATNDTLSRHFNKFGEVSKVMILTDAATGHPKGSAYVEFMRKEAAENALTLDGTSFLSRIIKVTKKSSAQQEASPMMTWPRNTRGSSFTVPRFAQAPFPRVFSGAYRGRPAMKPGVRSMQWKRDTQQTTVESVVPRSGNSSNINANANVPSAGRGLTYVRAVSKTDGNAAGA</sequence>
<keyword evidence="5" id="KW-1185">Reference proteome</keyword>
<dbReference type="EMBL" id="JBDFQZ010000010">
    <property type="protein sequence ID" value="KAK9682994.1"/>
    <property type="molecule type" value="Genomic_DNA"/>
</dbReference>
<feature type="compositionally biased region" description="Polar residues" evidence="2">
    <location>
        <begin position="107"/>
        <end position="120"/>
    </location>
</feature>
<reference evidence="4" key="1">
    <citation type="submission" date="2024-03" db="EMBL/GenBank/DDBJ databases">
        <title>WGS assembly of Saponaria officinalis var. Norfolk2.</title>
        <authorList>
            <person name="Jenkins J."/>
            <person name="Shu S."/>
            <person name="Grimwood J."/>
            <person name="Barry K."/>
            <person name="Goodstein D."/>
            <person name="Schmutz J."/>
            <person name="Leebens-Mack J."/>
            <person name="Osbourn A."/>
        </authorList>
    </citation>
    <scope>NUCLEOTIDE SEQUENCE [LARGE SCALE GENOMIC DNA]</scope>
    <source>
        <strain evidence="4">JIC</strain>
    </source>
</reference>
<dbReference type="InterPro" id="IPR012677">
    <property type="entry name" value="Nucleotide-bd_a/b_plait_sf"/>
</dbReference>
<evidence type="ECO:0000313" key="5">
    <source>
        <dbReference type="Proteomes" id="UP001443914"/>
    </source>
</evidence>
<dbReference type="InterPro" id="IPR040366">
    <property type="entry name" value="Nab2/ZC3H14"/>
</dbReference>
<dbReference type="GO" id="GO:0005634">
    <property type="term" value="C:nucleus"/>
    <property type="evidence" value="ECO:0007669"/>
    <property type="project" value="TreeGrafter"/>
</dbReference>
<evidence type="ECO:0000313" key="4">
    <source>
        <dbReference type="EMBL" id="KAK9682994.1"/>
    </source>
</evidence>
<evidence type="ECO:0000256" key="1">
    <source>
        <dbReference type="PROSITE-ProRule" id="PRU00176"/>
    </source>
</evidence>
<feature type="region of interest" description="Disordered" evidence="2">
    <location>
        <begin position="480"/>
        <end position="499"/>
    </location>
</feature>
<dbReference type="PROSITE" id="PS50102">
    <property type="entry name" value="RRM"/>
    <property type="match status" value="1"/>
</dbReference>
<dbReference type="AlphaFoldDB" id="A0AAW1I393"/>
<dbReference type="SUPFAM" id="SSF54928">
    <property type="entry name" value="RNA-binding domain, RBD"/>
    <property type="match status" value="1"/>
</dbReference>
<evidence type="ECO:0000259" key="3">
    <source>
        <dbReference type="PROSITE" id="PS50102"/>
    </source>
</evidence>
<dbReference type="Proteomes" id="UP001443914">
    <property type="component" value="Unassembled WGS sequence"/>
</dbReference>
<protein>
    <recommendedName>
        <fullName evidence="3">RRM domain-containing protein</fullName>
    </recommendedName>
</protein>
<dbReference type="GO" id="GO:0043488">
    <property type="term" value="P:regulation of mRNA stability"/>
    <property type="evidence" value="ECO:0007669"/>
    <property type="project" value="InterPro"/>
</dbReference>
<dbReference type="GO" id="GO:0005737">
    <property type="term" value="C:cytoplasm"/>
    <property type="evidence" value="ECO:0007669"/>
    <property type="project" value="TreeGrafter"/>
</dbReference>
<feature type="region of interest" description="Disordered" evidence="2">
    <location>
        <begin position="96"/>
        <end position="200"/>
    </location>
</feature>
<feature type="domain" description="RRM" evidence="3">
    <location>
        <begin position="501"/>
        <end position="578"/>
    </location>
</feature>
<dbReference type="SMART" id="SM00360">
    <property type="entry name" value="RRM"/>
    <property type="match status" value="1"/>
</dbReference>
<evidence type="ECO:0000256" key="2">
    <source>
        <dbReference type="SAM" id="MobiDB-lite"/>
    </source>
</evidence>
<feature type="compositionally biased region" description="Basic and acidic residues" evidence="2">
    <location>
        <begin position="134"/>
        <end position="165"/>
    </location>
</feature>
<dbReference type="GO" id="GO:0008143">
    <property type="term" value="F:poly(A) binding"/>
    <property type="evidence" value="ECO:0007669"/>
    <property type="project" value="InterPro"/>
</dbReference>
<keyword evidence="1" id="KW-0694">RNA-binding</keyword>
<dbReference type="Pfam" id="PF00076">
    <property type="entry name" value="RRM_1"/>
    <property type="match status" value="1"/>
</dbReference>
<gene>
    <name evidence="4" type="ORF">RND81_10G111300</name>
</gene>
<accession>A0AAW1I393</accession>
<comment type="caution">
    <text evidence="4">The sequence shown here is derived from an EMBL/GenBank/DDBJ whole genome shotgun (WGS) entry which is preliminary data.</text>
</comment>
<dbReference type="PANTHER" id="PTHR14738:SF32">
    <property type="entry name" value="RNA BINDING (RRM_RBD_RNP MOTIFS) FAMILY PROTEIN"/>
    <property type="match status" value="1"/>
</dbReference>
<name>A0AAW1I393_SAPOF</name>
<feature type="region of interest" description="Disordered" evidence="2">
    <location>
        <begin position="240"/>
        <end position="259"/>
    </location>
</feature>